<dbReference type="AlphaFoldDB" id="A0A1Q3D610"/>
<dbReference type="SUPFAM" id="SSF51197">
    <property type="entry name" value="Clavaminate synthase-like"/>
    <property type="match status" value="1"/>
</dbReference>
<dbReference type="InterPro" id="IPR005123">
    <property type="entry name" value="Oxoglu/Fe-dep_dioxygenase_dom"/>
</dbReference>
<dbReference type="Pfam" id="PF14226">
    <property type="entry name" value="DIOX_N"/>
    <property type="match status" value="1"/>
</dbReference>
<dbReference type="Gene3D" id="2.60.120.330">
    <property type="entry name" value="B-lactam Antibiotic, Isopenicillin N Synthase, Chain"/>
    <property type="match status" value="1"/>
</dbReference>
<dbReference type="InterPro" id="IPR027443">
    <property type="entry name" value="IPNS-like_sf"/>
</dbReference>
<evidence type="ECO:0000256" key="4">
    <source>
        <dbReference type="ARBA" id="ARBA00023004"/>
    </source>
</evidence>
<dbReference type="Pfam" id="PF03171">
    <property type="entry name" value="2OG-FeII_Oxy"/>
    <property type="match status" value="1"/>
</dbReference>
<dbReference type="GO" id="GO:0031418">
    <property type="term" value="F:L-ascorbic acid binding"/>
    <property type="evidence" value="ECO:0007669"/>
    <property type="project" value="UniProtKB-KW"/>
</dbReference>
<protein>
    <submittedName>
        <fullName evidence="7">2OG-FeII_Oxy domain-containing protein/DIOX_N domain-containing protein</fullName>
    </submittedName>
</protein>
<dbReference type="PROSITE" id="PS51471">
    <property type="entry name" value="FE2OG_OXY"/>
    <property type="match status" value="1"/>
</dbReference>
<accession>A0A1Q3D610</accession>
<feature type="non-terminal residue" evidence="7">
    <location>
        <position position="1"/>
    </location>
</feature>
<dbReference type="InParanoid" id="A0A1Q3D610"/>
<proteinExistence type="inferred from homology"/>
<keyword evidence="4 5" id="KW-0408">Iron</keyword>
<dbReference type="GO" id="GO:0016491">
    <property type="term" value="F:oxidoreductase activity"/>
    <property type="evidence" value="ECO:0007669"/>
    <property type="project" value="UniProtKB-KW"/>
</dbReference>
<dbReference type="GO" id="GO:0046872">
    <property type="term" value="F:metal ion binding"/>
    <property type="evidence" value="ECO:0007669"/>
    <property type="project" value="UniProtKB-KW"/>
</dbReference>
<evidence type="ECO:0000313" key="8">
    <source>
        <dbReference type="Proteomes" id="UP000187406"/>
    </source>
</evidence>
<sequence>SVMAMEQNGPKLNLGGSLLVPYVQELAREPLTTIPPRYARADQDYVVISNTTSLPQVPVIDMQSLVSRDSELEKLHNACKEWGFFQLINRGVSSVLLEKVKEIQELFNLPMEEKKKYWQQAGDIEGFGQAFIVSEEQKLDWGDMFFIITLPAYLRKPHLFPNLPLPLALRDTLETYSAKMKNLEMKNLILLAKALGMDQNDMRELFEEGLQSIRMNYYPPCPQPELVTCLYPHSDSNGLTILLQINDIEGLQIRKDGNCAPINPLPNAFVINLGNTMEVIYHFTPTNGIYHSIEHGAMVNLKERVSIATFCSAKLDGDIDPAPSLITP</sequence>
<keyword evidence="5" id="KW-0560">Oxidoreductase</keyword>
<gene>
    <name evidence="7" type="ORF">CFOL_v3_31316</name>
</gene>
<dbReference type="FunFam" id="2.60.120.330:FF:000079">
    <property type="entry name" value="Protein SRG1"/>
    <property type="match status" value="1"/>
</dbReference>
<feature type="non-terminal residue" evidence="7">
    <location>
        <position position="328"/>
    </location>
</feature>
<evidence type="ECO:0000313" key="7">
    <source>
        <dbReference type="EMBL" id="GAV87892.1"/>
    </source>
</evidence>
<reference evidence="8" key="1">
    <citation type="submission" date="2016-04" db="EMBL/GenBank/DDBJ databases">
        <title>Cephalotus genome sequencing.</title>
        <authorList>
            <person name="Fukushima K."/>
            <person name="Hasebe M."/>
            <person name="Fang X."/>
        </authorList>
    </citation>
    <scope>NUCLEOTIDE SEQUENCE [LARGE SCALE GENOMIC DNA]</scope>
    <source>
        <strain evidence="8">cv. St1</strain>
    </source>
</reference>
<dbReference type="STRING" id="3775.A0A1Q3D610"/>
<dbReference type="PANTHER" id="PTHR47991">
    <property type="entry name" value="OXOGLUTARATE/IRON-DEPENDENT DIOXYGENASE"/>
    <property type="match status" value="1"/>
</dbReference>
<dbReference type="InterPro" id="IPR050295">
    <property type="entry name" value="Plant_2OG-oxidoreductases"/>
</dbReference>
<evidence type="ECO:0000256" key="3">
    <source>
        <dbReference type="ARBA" id="ARBA00022896"/>
    </source>
</evidence>
<organism evidence="7 8">
    <name type="scientific">Cephalotus follicularis</name>
    <name type="common">Albany pitcher plant</name>
    <dbReference type="NCBI Taxonomy" id="3775"/>
    <lineage>
        <taxon>Eukaryota</taxon>
        <taxon>Viridiplantae</taxon>
        <taxon>Streptophyta</taxon>
        <taxon>Embryophyta</taxon>
        <taxon>Tracheophyta</taxon>
        <taxon>Spermatophyta</taxon>
        <taxon>Magnoliopsida</taxon>
        <taxon>eudicotyledons</taxon>
        <taxon>Gunneridae</taxon>
        <taxon>Pentapetalae</taxon>
        <taxon>rosids</taxon>
        <taxon>fabids</taxon>
        <taxon>Oxalidales</taxon>
        <taxon>Cephalotaceae</taxon>
        <taxon>Cephalotus</taxon>
    </lineage>
</organism>
<dbReference type="InterPro" id="IPR044861">
    <property type="entry name" value="IPNS-like_FE2OG_OXY"/>
</dbReference>
<keyword evidence="8" id="KW-1185">Reference proteome</keyword>
<dbReference type="Proteomes" id="UP000187406">
    <property type="component" value="Unassembled WGS sequence"/>
</dbReference>
<evidence type="ECO:0000256" key="2">
    <source>
        <dbReference type="ARBA" id="ARBA00022723"/>
    </source>
</evidence>
<keyword evidence="3" id="KW-0847">Vitamin C</keyword>
<name>A0A1Q3D610_CEPFO</name>
<evidence type="ECO:0000256" key="1">
    <source>
        <dbReference type="ARBA" id="ARBA00008056"/>
    </source>
</evidence>
<evidence type="ECO:0000259" key="6">
    <source>
        <dbReference type="PROSITE" id="PS51471"/>
    </source>
</evidence>
<dbReference type="OrthoDB" id="288590at2759"/>
<comment type="caution">
    <text evidence="7">The sequence shown here is derived from an EMBL/GenBank/DDBJ whole genome shotgun (WGS) entry which is preliminary data.</text>
</comment>
<evidence type="ECO:0000256" key="5">
    <source>
        <dbReference type="RuleBase" id="RU003682"/>
    </source>
</evidence>
<dbReference type="InterPro" id="IPR026992">
    <property type="entry name" value="DIOX_N"/>
</dbReference>
<keyword evidence="2 5" id="KW-0479">Metal-binding</keyword>
<dbReference type="EMBL" id="BDDD01004559">
    <property type="protein sequence ID" value="GAV87892.1"/>
    <property type="molecule type" value="Genomic_DNA"/>
</dbReference>
<comment type="similarity">
    <text evidence="1 5">Belongs to the iron/ascorbate-dependent oxidoreductase family.</text>
</comment>
<feature type="domain" description="Fe2OG dioxygenase" evidence="6">
    <location>
        <begin position="209"/>
        <end position="313"/>
    </location>
</feature>